<name>A0AAD1U710_EUPCR</name>
<proteinExistence type="predicted"/>
<reference evidence="2" key="1">
    <citation type="submission" date="2023-07" db="EMBL/GenBank/DDBJ databases">
        <authorList>
            <consortium name="AG Swart"/>
            <person name="Singh M."/>
            <person name="Singh A."/>
            <person name="Seah K."/>
            <person name="Emmerich C."/>
        </authorList>
    </citation>
    <scope>NUCLEOTIDE SEQUENCE</scope>
    <source>
        <strain evidence="2">DP1</strain>
    </source>
</reference>
<dbReference type="EMBL" id="CAMPGE010004659">
    <property type="protein sequence ID" value="CAI2363507.1"/>
    <property type="molecule type" value="Genomic_DNA"/>
</dbReference>
<dbReference type="AlphaFoldDB" id="A0AAD1U710"/>
<sequence>MWSFSEDKGVIQRFNNFCQQNEPNLFNPNVSFPGNVFEDCPKGEFGHDDSYNMEKDEESIKFSQKLDFIVHSDNPEAEFQDNYAGDSNMAIPDDEMMEADNKCSEDSELADAEEAKKSTRSTNNNEINYESAENDQDFEAEDFEIDESSSEDSSDSEYSTRKNQRKGEFSSHFNRKDILIKKCISGSKGCIKHYFSNLLSTEDAQQAVDYHQGIDKIHWIANHLLTEFKDDLDLWFEYDLTEERAIKVTAIVVYLLKCKYFEEFIKDNLPEEDWDIFLDNIEEFRHFGKTSDSREKALKSEFIHIAKLLMVRDEIHVKAFWEKLLERKNASIPDHKAFKGAMENILGISLDPYPYD</sequence>
<comment type="caution">
    <text evidence="2">The sequence shown here is derived from an EMBL/GenBank/DDBJ whole genome shotgun (WGS) entry which is preliminary data.</text>
</comment>
<evidence type="ECO:0000313" key="2">
    <source>
        <dbReference type="EMBL" id="CAI2363507.1"/>
    </source>
</evidence>
<evidence type="ECO:0000256" key="1">
    <source>
        <dbReference type="SAM" id="MobiDB-lite"/>
    </source>
</evidence>
<organism evidence="2 3">
    <name type="scientific">Euplotes crassus</name>
    <dbReference type="NCBI Taxonomy" id="5936"/>
    <lineage>
        <taxon>Eukaryota</taxon>
        <taxon>Sar</taxon>
        <taxon>Alveolata</taxon>
        <taxon>Ciliophora</taxon>
        <taxon>Intramacronucleata</taxon>
        <taxon>Spirotrichea</taxon>
        <taxon>Hypotrichia</taxon>
        <taxon>Euplotida</taxon>
        <taxon>Euplotidae</taxon>
        <taxon>Moneuplotes</taxon>
    </lineage>
</organism>
<protein>
    <submittedName>
        <fullName evidence="2">Uncharacterized protein</fullName>
    </submittedName>
</protein>
<accession>A0AAD1U710</accession>
<feature type="compositionally biased region" description="Acidic residues" evidence="1">
    <location>
        <begin position="132"/>
        <end position="155"/>
    </location>
</feature>
<gene>
    <name evidence="2" type="ORF">ECRASSUSDP1_LOCUS4843</name>
</gene>
<feature type="region of interest" description="Disordered" evidence="1">
    <location>
        <begin position="98"/>
        <end position="166"/>
    </location>
</feature>
<dbReference type="Proteomes" id="UP001295684">
    <property type="component" value="Unassembled WGS sequence"/>
</dbReference>
<keyword evidence="3" id="KW-1185">Reference proteome</keyword>
<evidence type="ECO:0000313" key="3">
    <source>
        <dbReference type="Proteomes" id="UP001295684"/>
    </source>
</evidence>